<proteinExistence type="predicted"/>
<organism evidence="2 3">
    <name type="scientific">Rhodanobacter umsongensis</name>
    <dbReference type="NCBI Taxonomy" id="633153"/>
    <lineage>
        <taxon>Bacteria</taxon>
        <taxon>Pseudomonadati</taxon>
        <taxon>Pseudomonadota</taxon>
        <taxon>Gammaproteobacteria</taxon>
        <taxon>Lysobacterales</taxon>
        <taxon>Rhodanobacteraceae</taxon>
        <taxon>Rhodanobacter</taxon>
    </lineage>
</organism>
<evidence type="ECO:0000259" key="1">
    <source>
        <dbReference type="Pfam" id="PF13006"/>
    </source>
</evidence>
<comment type="caution">
    <text evidence="2">The sequence shown here is derived from an EMBL/GenBank/DDBJ whole genome shotgun (WGS) entry which is preliminary data.</text>
</comment>
<feature type="domain" description="Transposase IS4 N-terminal" evidence="1">
    <location>
        <begin position="19"/>
        <end position="51"/>
    </location>
</feature>
<dbReference type="RefSeq" id="WP_377303874.1">
    <property type="nucleotide sequence ID" value="NZ_JBHSMK010000004.1"/>
</dbReference>
<dbReference type="InterPro" id="IPR024473">
    <property type="entry name" value="Transposases_IS4_N"/>
</dbReference>
<dbReference type="EMBL" id="JBHSMK010000004">
    <property type="protein sequence ID" value="MFC5436464.1"/>
    <property type="molecule type" value="Genomic_DNA"/>
</dbReference>
<evidence type="ECO:0000313" key="3">
    <source>
        <dbReference type="Proteomes" id="UP001596013"/>
    </source>
</evidence>
<evidence type="ECO:0000313" key="2">
    <source>
        <dbReference type="EMBL" id="MFC5436464.1"/>
    </source>
</evidence>
<keyword evidence="3" id="KW-1185">Reference proteome</keyword>
<protein>
    <submittedName>
        <fullName evidence="2">Transposase domain-containing protein</fullName>
    </submittedName>
</protein>
<name>A0ABW0JKP5_9GAMM</name>
<reference evidence="3" key="1">
    <citation type="journal article" date="2019" name="Int. J. Syst. Evol. Microbiol.">
        <title>The Global Catalogue of Microorganisms (GCM) 10K type strain sequencing project: providing services to taxonomists for standard genome sequencing and annotation.</title>
        <authorList>
            <consortium name="The Broad Institute Genomics Platform"/>
            <consortium name="The Broad Institute Genome Sequencing Center for Infectious Disease"/>
            <person name="Wu L."/>
            <person name="Ma J."/>
        </authorList>
    </citation>
    <scope>NUCLEOTIDE SEQUENCE [LARGE SCALE GENOMIC DNA]</scope>
    <source>
        <strain evidence="3">JCM 17130</strain>
    </source>
</reference>
<accession>A0ABW0JKP5</accession>
<dbReference type="Proteomes" id="UP001596013">
    <property type="component" value="Unassembled WGS sequence"/>
</dbReference>
<dbReference type="Pfam" id="PF13006">
    <property type="entry name" value="Nterm_IS4"/>
    <property type="match status" value="1"/>
</dbReference>
<gene>
    <name evidence="2" type="ORF">ACFPME_07835</name>
</gene>
<sequence>MITALQTHLDAAGELSPDAAGRFSQIVPADWIEHALQATGMASLRRHRLPVSD</sequence>